<name>A0AAU7JLI7_9HYPH</name>
<accession>A0AAU7JLI7</accession>
<dbReference type="Gene3D" id="3.90.190.10">
    <property type="entry name" value="Protein tyrosine phosphatase superfamily"/>
    <property type="match status" value="1"/>
</dbReference>
<dbReference type="GO" id="GO:0004725">
    <property type="term" value="F:protein tyrosine phosphatase activity"/>
    <property type="evidence" value="ECO:0007669"/>
    <property type="project" value="InterPro"/>
</dbReference>
<dbReference type="PROSITE" id="PS50056">
    <property type="entry name" value="TYR_PHOSPHATASE_2"/>
    <property type="match status" value="1"/>
</dbReference>
<dbReference type="InterPro" id="IPR000242">
    <property type="entry name" value="PTP_cat"/>
</dbReference>
<gene>
    <name evidence="2" type="ORF">ABEG18_09955</name>
</gene>
<evidence type="ECO:0000259" key="1">
    <source>
        <dbReference type="PROSITE" id="PS50056"/>
    </source>
</evidence>
<dbReference type="InterPro" id="IPR050561">
    <property type="entry name" value="PTP"/>
</dbReference>
<dbReference type="SMART" id="SM00404">
    <property type="entry name" value="PTPc_motif"/>
    <property type="match status" value="1"/>
</dbReference>
<dbReference type="InterPro" id="IPR003595">
    <property type="entry name" value="Tyr_Pase_cat"/>
</dbReference>
<dbReference type="InterPro" id="IPR016130">
    <property type="entry name" value="Tyr_Pase_AS"/>
</dbReference>
<reference evidence="2" key="1">
    <citation type="submission" date="2024-05" db="EMBL/GenBank/DDBJ databases">
        <authorList>
            <person name="Kim S."/>
            <person name="Heo J."/>
            <person name="Choi H."/>
            <person name="Choi Y."/>
            <person name="Kwon S.-W."/>
            <person name="Kim Y."/>
        </authorList>
    </citation>
    <scope>NUCLEOTIDE SEQUENCE</scope>
    <source>
        <strain evidence="2">KACC 23698</strain>
    </source>
</reference>
<dbReference type="PRINTS" id="PR00700">
    <property type="entry name" value="PRTYPHPHTASE"/>
</dbReference>
<protein>
    <submittedName>
        <fullName evidence="2">Protein-tyrosine phosphatase family protein</fullName>
    </submittedName>
</protein>
<dbReference type="FunFam" id="3.90.190.10:FF:000157">
    <property type="entry name" value="Protein-tyrosine phosphatase"/>
    <property type="match status" value="1"/>
</dbReference>
<dbReference type="EMBL" id="CP157484">
    <property type="protein sequence ID" value="XBO41061.1"/>
    <property type="molecule type" value="Genomic_DNA"/>
</dbReference>
<proteinExistence type="predicted"/>
<sequence>MSSPLSEPASFRIDALTAPCGGVIGLSACPGRERSLAQDLADVRGWGAGIMLTLLDDGERDRLGAAGLPAAAEAHGMAWRSLPIADMRPPSPAAAARWRSIAPELAAELRAGRRILIHCAAGLGRTGTMAAALLVHLGVEPVEAVAQVRAARPGAIETPEQLRFVLQDARG</sequence>
<dbReference type="InterPro" id="IPR029021">
    <property type="entry name" value="Prot-tyrosine_phosphatase-like"/>
</dbReference>
<dbReference type="PROSITE" id="PS00383">
    <property type="entry name" value="TYR_PHOSPHATASE_1"/>
    <property type="match status" value="1"/>
</dbReference>
<dbReference type="RefSeq" id="WP_406857913.1">
    <property type="nucleotide sequence ID" value="NZ_CP157484.1"/>
</dbReference>
<organism evidence="2">
    <name type="scientific">Alsobacter sp. KACC 23698</name>
    <dbReference type="NCBI Taxonomy" id="3149229"/>
    <lineage>
        <taxon>Bacteria</taxon>
        <taxon>Pseudomonadati</taxon>
        <taxon>Pseudomonadota</taxon>
        <taxon>Alphaproteobacteria</taxon>
        <taxon>Hyphomicrobiales</taxon>
        <taxon>Alsobacteraceae</taxon>
        <taxon>Alsobacter</taxon>
    </lineage>
</organism>
<evidence type="ECO:0000313" key="2">
    <source>
        <dbReference type="EMBL" id="XBO41061.1"/>
    </source>
</evidence>
<dbReference type="PANTHER" id="PTHR23339">
    <property type="entry name" value="TYROSINE SPECIFIC PROTEIN PHOSPHATASE AND DUAL SPECIFICITY PROTEIN PHOSPHATASE"/>
    <property type="match status" value="1"/>
</dbReference>
<dbReference type="InterPro" id="IPR000387">
    <property type="entry name" value="Tyr_Pase_dom"/>
</dbReference>
<dbReference type="AlphaFoldDB" id="A0AAU7JLI7"/>
<feature type="domain" description="Tyrosine specific protein phosphatases" evidence="1">
    <location>
        <begin position="96"/>
        <end position="163"/>
    </location>
</feature>
<dbReference type="Pfam" id="PF22785">
    <property type="entry name" value="Tc-R-P"/>
    <property type="match status" value="1"/>
</dbReference>
<dbReference type="SUPFAM" id="SSF52799">
    <property type="entry name" value="(Phosphotyrosine protein) phosphatases II"/>
    <property type="match status" value="1"/>
</dbReference>